<reference evidence="9 10" key="1">
    <citation type="submission" date="2021-01" db="EMBL/GenBank/DDBJ databases">
        <title>Adiantum capillus-veneris genome.</title>
        <authorList>
            <person name="Fang Y."/>
            <person name="Liao Q."/>
        </authorList>
    </citation>
    <scope>NUCLEOTIDE SEQUENCE [LARGE SCALE GENOMIC DNA]</scope>
    <source>
        <strain evidence="9">H3</strain>
        <tissue evidence="9">Leaf</tissue>
    </source>
</reference>
<dbReference type="InterPro" id="IPR017907">
    <property type="entry name" value="Znf_RING_CS"/>
</dbReference>
<evidence type="ECO:0000256" key="1">
    <source>
        <dbReference type="ARBA" id="ARBA00022574"/>
    </source>
</evidence>
<evidence type="ECO:0000256" key="7">
    <source>
        <dbReference type="PROSITE-ProRule" id="PRU00221"/>
    </source>
</evidence>
<dbReference type="PROSITE" id="PS00678">
    <property type="entry name" value="WD_REPEATS_1"/>
    <property type="match status" value="1"/>
</dbReference>
<gene>
    <name evidence="9" type="ORF">GOP47_0005361</name>
</gene>
<feature type="repeat" description="WD" evidence="7">
    <location>
        <begin position="725"/>
        <end position="758"/>
    </location>
</feature>
<dbReference type="InterPro" id="IPR044715">
    <property type="entry name" value="WDR86-like"/>
</dbReference>
<dbReference type="PANTHER" id="PTHR44489">
    <property type="match status" value="1"/>
</dbReference>
<dbReference type="PROSITE" id="PS00518">
    <property type="entry name" value="ZF_RING_1"/>
    <property type="match status" value="1"/>
</dbReference>
<keyword evidence="4 6" id="KW-0863">Zinc-finger</keyword>
<dbReference type="InterPro" id="IPR015943">
    <property type="entry name" value="WD40/YVTN_repeat-like_dom_sf"/>
</dbReference>
<dbReference type="CDD" id="cd00200">
    <property type="entry name" value="WD40"/>
    <property type="match status" value="1"/>
</dbReference>
<evidence type="ECO:0000313" key="9">
    <source>
        <dbReference type="EMBL" id="KAI5079882.1"/>
    </source>
</evidence>
<dbReference type="PROSITE" id="PS50089">
    <property type="entry name" value="ZF_RING_2"/>
    <property type="match status" value="1"/>
</dbReference>
<feature type="repeat" description="WD" evidence="7">
    <location>
        <begin position="516"/>
        <end position="555"/>
    </location>
</feature>
<keyword evidence="2" id="KW-0479">Metal-binding</keyword>
<comment type="caution">
    <text evidence="9">The sequence shown here is derived from an EMBL/GenBank/DDBJ whole genome shotgun (WGS) entry which is preliminary data.</text>
</comment>
<evidence type="ECO:0000256" key="4">
    <source>
        <dbReference type="ARBA" id="ARBA00022771"/>
    </source>
</evidence>
<dbReference type="InterPro" id="IPR019775">
    <property type="entry name" value="WD40_repeat_CS"/>
</dbReference>
<dbReference type="Gene3D" id="1.10.510.10">
    <property type="entry name" value="Transferase(Phosphotransferase) domain 1"/>
    <property type="match status" value="1"/>
</dbReference>
<dbReference type="Pfam" id="PF00400">
    <property type="entry name" value="WD40"/>
    <property type="match status" value="5"/>
</dbReference>
<name>A0A9D4ZN60_ADICA</name>
<evidence type="ECO:0000256" key="6">
    <source>
        <dbReference type="PROSITE-ProRule" id="PRU00175"/>
    </source>
</evidence>
<proteinExistence type="predicted"/>
<dbReference type="InterPro" id="IPR027370">
    <property type="entry name" value="Znf-RING_euk"/>
</dbReference>
<evidence type="ECO:0000259" key="8">
    <source>
        <dbReference type="PROSITE" id="PS50089"/>
    </source>
</evidence>
<keyword evidence="1 7" id="KW-0853">WD repeat</keyword>
<dbReference type="SMART" id="SM00320">
    <property type="entry name" value="WD40"/>
    <property type="match status" value="6"/>
</dbReference>
<dbReference type="InterPro" id="IPR036322">
    <property type="entry name" value="WD40_repeat_dom_sf"/>
</dbReference>
<feature type="repeat" description="WD" evidence="7">
    <location>
        <begin position="645"/>
        <end position="674"/>
    </location>
</feature>
<organism evidence="9 10">
    <name type="scientific">Adiantum capillus-veneris</name>
    <name type="common">Maidenhair fern</name>
    <dbReference type="NCBI Taxonomy" id="13818"/>
    <lineage>
        <taxon>Eukaryota</taxon>
        <taxon>Viridiplantae</taxon>
        <taxon>Streptophyta</taxon>
        <taxon>Embryophyta</taxon>
        <taxon>Tracheophyta</taxon>
        <taxon>Polypodiopsida</taxon>
        <taxon>Polypodiidae</taxon>
        <taxon>Polypodiales</taxon>
        <taxon>Pteridineae</taxon>
        <taxon>Pteridaceae</taxon>
        <taxon>Vittarioideae</taxon>
        <taxon>Adiantum</taxon>
    </lineage>
</organism>
<dbReference type="Pfam" id="PF13445">
    <property type="entry name" value="zf-RING_UBOX"/>
    <property type="match status" value="1"/>
</dbReference>
<keyword evidence="3" id="KW-0677">Repeat</keyword>
<dbReference type="InterPro" id="IPR013083">
    <property type="entry name" value="Znf_RING/FYVE/PHD"/>
</dbReference>
<feature type="domain" description="RING-type" evidence="8">
    <location>
        <begin position="11"/>
        <end position="65"/>
    </location>
</feature>
<dbReference type="SMART" id="SM00184">
    <property type="entry name" value="RING"/>
    <property type="match status" value="1"/>
</dbReference>
<dbReference type="PANTHER" id="PTHR44489:SF11">
    <property type="entry name" value="WD REPEAT DOMAIN 86"/>
    <property type="match status" value="1"/>
</dbReference>
<evidence type="ECO:0000256" key="3">
    <source>
        <dbReference type="ARBA" id="ARBA00022737"/>
    </source>
</evidence>
<accession>A0A9D4ZN60</accession>
<feature type="repeat" description="WD" evidence="7">
    <location>
        <begin position="611"/>
        <end position="644"/>
    </location>
</feature>
<dbReference type="InterPro" id="IPR001680">
    <property type="entry name" value="WD40_rpt"/>
</dbReference>
<dbReference type="Gene3D" id="3.30.40.10">
    <property type="entry name" value="Zinc/RING finger domain, C3HC4 (zinc finger)"/>
    <property type="match status" value="1"/>
</dbReference>
<dbReference type="SUPFAM" id="SSF56112">
    <property type="entry name" value="Protein kinase-like (PK-like)"/>
    <property type="match status" value="1"/>
</dbReference>
<dbReference type="GO" id="GO:0008270">
    <property type="term" value="F:zinc ion binding"/>
    <property type="evidence" value="ECO:0007669"/>
    <property type="project" value="UniProtKB-KW"/>
</dbReference>
<dbReference type="PROSITE" id="PS50294">
    <property type="entry name" value="WD_REPEATS_REGION"/>
    <property type="match status" value="2"/>
</dbReference>
<feature type="repeat" description="WD" evidence="7">
    <location>
        <begin position="556"/>
        <end position="597"/>
    </location>
</feature>
<evidence type="ECO:0000256" key="5">
    <source>
        <dbReference type="ARBA" id="ARBA00022833"/>
    </source>
</evidence>
<dbReference type="SUPFAM" id="SSF50978">
    <property type="entry name" value="WD40 repeat-like"/>
    <property type="match status" value="1"/>
</dbReference>
<dbReference type="InterPro" id="IPR001841">
    <property type="entry name" value="Znf_RING"/>
</dbReference>
<sequence>MEKDAVGVPECSICLQPYDDSVVVPRVLSCGHSLCDCCISSLANADEQDDQGGRRPTLLRCPECNQRSKLHGLPKNIELLRFIGGPDFERTLTHASASSARPRPYWGRGPSFVYESSIAEVCRWIIPQRSAEIDHHTTGLVFLCRGEDSSESTYPATFICIQGAWEEGKRGLGLDYRQLVRMRLERLAGHEVKDLLHLLRAQEGVFGIWMHAKDGCLYLVYRTLAVYNQLGKALLDIGTSSLSHFCIKRGIELCEIFMGLHTVHVLAGLLTPSCLGSSDFMHLRLDVGALLCARTSFSLLKSNKPAALVAVTTNDSSQSSDAFPFFYSSPEFLLLLQNSDKCEISCKTDSWTFACLFCNIFLGETPWDGLTLEKFQEISVHGMQHAHSWMKNHVDADTLGTKAPTAEVVKSIVRCFSYSPAERPCISEVWHLLNSTETLSSSSKGSSVCCNAGAGTSANVWCLILGCNIHPAQKHMTEEKQDSSASVAECPCLESSEQCCRTIEYCGSELQKSGSLEGHLGDVTCLAVFGHHLLSASLDKTIRVWSLKDFSLIKSYGGHTQKVMALACSQHSSIFVSGDYGGELLAWDVESSEASFVNKWHHHRDWRYSGVASLAISTESLLYSGAGDKTIKVWSLQDFNLVTTLEGHKALVSALLIDGEILFSGSWDGTVRLWWRSDHCPLAVLNESTELGGVLSITSSTELLLVGYQSGRIQVWKDEVCMNTILAHENTISSLCVSGDRVYSGSWDGNLKAWNIDSLLDNAVSSTIVACGAAIKAVVCFDNKLFLGLSSKTIIVYITN</sequence>
<dbReference type="Gene3D" id="2.130.10.10">
    <property type="entry name" value="YVTN repeat-like/Quinoprotein amine dehydrogenase"/>
    <property type="match status" value="2"/>
</dbReference>
<dbReference type="Proteomes" id="UP000886520">
    <property type="component" value="Chromosome 5"/>
</dbReference>
<dbReference type="PRINTS" id="PR00320">
    <property type="entry name" value="GPROTEINBRPT"/>
</dbReference>
<keyword evidence="5" id="KW-0862">Zinc</keyword>
<dbReference type="InterPro" id="IPR011009">
    <property type="entry name" value="Kinase-like_dom_sf"/>
</dbReference>
<protein>
    <recommendedName>
        <fullName evidence="8">RING-type domain-containing protein</fullName>
    </recommendedName>
</protein>
<dbReference type="PROSITE" id="PS50082">
    <property type="entry name" value="WD_REPEATS_2"/>
    <property type="match status" value="5"/>
</dbReference>
<dbReference type="SUPFAM" id="SSF57850">
    <property type="entry name" value="RING/U-box"/>
    <property type="match status" value="1"/>
</dbReference>
<keyword evidence="10" id="KW-1185">Reference proteome</keyword>
<dbReference type="OrthoDB" id="674604at2759"/>
<dbReference type="InterPro" id="IPR020472">
    <property type="entry name" value="WD40_PAC1"/>
</dbReference>
<evidence type="ECO:0000256" key="2">
    <source>
        <dbReference type="ARBA" id="ARBA00022723"/>
    </source>
</evidence>
<dbReference type="AlphaFoldDB" id="A0A9D4ZN60"/>
<evidence type="ECO:0000313" key="10">
    <source>
        <dbReference type="Proteomes" id="UP000886520"/>
    </source>
</evidence>
<dbReference type="EMBL" id="JABFUD020000005">
    <property type="protein sequence ID" value="KAI5079882.1"/>
    <property type="molecule type" value="Genomic_DNA"/>
</dbReference>